<keyword evidence="2" id="KW-1003">Cell membrane</keyword>
<name>A0A5R9IL08_9GAMM</name>
<keyword evidence="4 6" id="KW-1133">Transmembrane helix</keyword>
<gene>
    <name evidence="7" type="ORF">FE810_09535</name>
</gene>
<dbReference type="GO" id="GO:0005886">
    <property type="term" value="C:plasma membrane"/>
    <property type="evidence" value="ECO:0007669"/>
    <property type="project" value="UniProtKB-SubCell"/>
</dbReference>
<evidence type="ECO:0000256" key="4">
    <source>
        <dbReference type="ARBA" id="ARBA00022989"/>
    </source>
</evidence>
<feature type="transmembrane region" description="Helical" evidence="6">
    <location>
        <begin position="74"/>
        <end position="92"/>
    </location>
</feature>
<keyword evidence="3 6" id="KW-0812">Transmembrane</keyword>
<dbReference type="AlphaFoldDB" id="A0A5R9IL08"/>
<dbReference type="PANTHER" id="PTHR30086:SF20">
    <property type="entry name" value="ARGININE EXPORTER PROTEIN ARGO-RELATED"/>
    <property type="match status" value="1"/>
</dbReference>
<comment type="caution">
    <text evidence="7">The sequence shown here is derived from an EMBL/GenBank/DDBJ whole genome shotgun (WGS) entry which is preliminary data.</text>
</comment>
<protein>
    <submittedName>
        <fullName evidence="7">LysE family translocator</fullName>
    </submittedName>
</protein>
<dbReference type="GO" id="GO:0015171">
    <property type="term" value="F:amino acid transmembrane transporter activity"/>
    <property type="evidence" value="ECO:0007669"/>
    <property type="project" value="TreeGrafter"/>
</dbReference>
<evidence type="ECO:0000256" key="6">
    <source>
        <dbReference type="SAM" id="Phobius"/>
    </source>
</evidence>
<evidence type="ECO:0000256" key="5">
    <source>
        <dbReference type="ARBA" id="ARBA00023136"/>
    </source>
</evidence>
<feature type="transmembrane region" description="Helical" evidence="6">
    <location>
        <begin position="186"/>
        <end position="203"/>
    </location>
</feature>
<comment type="subcellular location">
    <subcellularLocation>
        <location evidence="1">Cell membrane</location>
        <topology evidence="1">Multi-pass membrane protein</topology>
    </subcellularLocation>
</comment>
<evidence type="ECO:0000256" key="2">
    <source>
        <dbReference type="ARBA" id="ARBA00022475"/>
    </source>
</evidence>
<dbReference type="RefSeq" id="WP_138319823.1">
    <property type="nucleotide sequence ID" value="NZ_VCBC01000008.1"/>
</dbReference>
<feature type="transmembrane region" description="Helical" evidence="6">
    <location>
        <begin position="145"/>
        <end position="166"/>
    </location>
</feature>
<proteinExistence type="predicted"/>
<sequence>MTADMYAALVLFCFVSSITPGPNNLMLMSSGATFGFRRTIPHMLGVGIGFVVMVILVGVGLMQLFDLFPISYQILKFVSVLYLLYLAFKIAHSSDPVEGSKNQSDDSKKPKPITFLQACAFQWVNPKAWTMALTAISVYAPSQQFSAVLLVALIFGAINLPCVSSWTILGQELQRVLTNQRRLQRFNWTMAALLVLSLYPVIVS</sequence>
<evidence type="ECO:0000313" key="7">
    <source>
        <dbReference type="EMBL" id="TLU65153.1"/>
    </source>
</evidence>
<evidence type="ECO:0000256" key="3">
    <source>
        <dbReference type="ARBA" id="ARBA00022692"/>
    </source>
</evidence>
<dbReference type="Proteomes" id="UP000307790">
    <property type="component" value="Unassembled WGS sequence"/>
</dbReference>
<dbReference type="EMBL" id="VCBC01000008">
    <property type="protein sequence ID" value="TLU65153.1"/>
    <property type="molecule type" value="Genomic_DNA"/>
</dbReference>
<accession>A0A5R9IL08</accession>
<organism evidence="7 8">
    <name type="scientific">Thalassotalea litorea</name>
    <dbReference type="NCBI Taxonomy" id="2020715"/>
    <lineage>
        <taxon>Bacteria</taxon>
        <taxon>Pseudomonadati</taxon>
        <taxon>Pseudomonadota</taxon>
        <taxon>Gammaproteobacteria</taxon>
        <taxon>Alteromonadales</taxon>
        <taxon>Colwelliaceae</taxon>
        <taxon>Thalassotalea</taxon>
    </lineage>
</organism>
<dbReference type="GO" id="GO:0033228">
    <property type="term" value="P:cysteine export across plasma membrane"/>
    <property type="evidence" value="ECO:0007669"/>
    <property type="project" value="TreeGrafter"/>
</dbReference>
<keyword evidence="8" id="KW-1185">Reference proteome</keyword>
<keyword evidence="5 6" id="KW-0472">Membrane</keyword>
<feature type="transmembrane region" description="Helical" evidence="6">
    <location>
        <begin position="44"/>
        <end position="62"/>
    </location>
</feature>
<dbReference type="InterPro" id="IPR001123">
    <property type="entry name" value="LeuE-type"/>
</dbReference>
<evidence type="ECO:0000313" key="8">
    <source>
        <dbReference type="Proteomes" id="UP000307790"/>
    </source>
</evidence>
<dbReference type="Pfam" id="PF01810">
    <property type="entry name" value="LysE"/>
    <property type="match status" value="1"/>
</dbReference>
<evidence type="ECO:0000256" key="1">
    <source>
        <dbReference type="ARBA" id="ARBA00004651"/>
    </source>
</evidence>
<dbReference type="PANTHER" id="PTHR30086">
    <property type="entry name" value="ARGININE EXPORTER PROTEIN ARGO"/>
    <property type="match status" value="1"/>
</dbReference>
<dbReference type="OrthoDB" id="9812084at2"/>
<reference evidence="7 8" key="1">
    <citation type="submission" date="2019-05" db="EMBL/GenBank/DDBJ databases">
        <title>Genome sequences of Thalassotalea litorea 1K03283.</title>
        <authorList>
            <person name="Zhang D."/>
        </authorList>
    </citation>
    <scope>NUCLEOTIDE SEQUENCE [LARGE SCALE GENOMIC DNA]</scope>
    <source>
        <strain evidence="7 8">MCCC 1K03283</strain>
    </source>
</reference>